<evidence type="ECO:0000259" key="1">
    <source>
        <dbReference type="Pfam" id="PF02517"/>
    </source>
</evidence>
<dbReference type="Proteomes" id="UP000019132">
    <property type="component" value="Unassembled WGS sequence"/>
</dbReference>
<dbReference type="Pfam" id="PF02517">
    <property type="entry name" value="Rce1-like"/>
    <property type="match status" value="1"/>
</dbReference>
<dbReference type="eggNOG" id="ENOG502S6GY">
    <property type="taxonomic scope" value="Eukaryota"/>
</dbReference>
<dbReference type="InterPro" id="IPR052710">
    <property type="entry name" value="CAAX_protease"/>
</dbReference>
<reference evidence="3" key="1">
    <citation type="journal article" date="2010" name="Genome Biol.">
        <title>Genome sequence of the necrotrophic plant pathogen Pythium ultimum reveals original pathogenicity mechanisms and effector repertoire.</title>
        <authorList>
            <person name="Levesque C.A."/>
            <person name="Brouwer H."/>
            <person name="Cano L."/>
            <person name="Hamilton J.P."/>
            <person name="Holt C."/>
            <person name="Huitema E."/>
            <person name="Raffaele S."/>
            <person name="Robideau G.P."/>
            <person name="Thines M."/>
            <person name="Win J."/>
            <person name="Zerillo M.M."/>
            <person name="Beakes G.W."/>
            <person name="Boore J.L."/>
            <person name="Busam D."/>
            <person name="Dumas B."/>
            <person name="Ferriera S."/>
            <person name="Fuerstenberg S.I."/>
            <person name="Gachon C.M."/>
            <person name="Gaulin E."/>
            <person name="Govers F."/>
            <person name="Grenville-Briggs L."/>
            <person name="Horner N."/>
            <person name="Hostetler J."/>
            <person name="Jiang R.H."/>
            <person name="Johnson J."/>
            <person name="Krajaejun T."/>
            <person name="Lin H."/>
            <person name="Meijer H.J."/>
            <person name="Moore B."/>
            <person name="Morris P."/>
            <person name="Phuntmart V."/>
            <person name="Puiu D."/>
            <person name="Shetty J."/>
            <person name="Stajich J.E."/>
            <person name="Tripathy S."/>
            <person name="Wawra S."/>
            <person name="van West P."/>
            <person name="Whitty B.R."/>
            <person name="Coutinho P.M."/>
            <person name="Henrissat B."/>
            <person name="Martin F."/>
            <person name="Thomas P.D."/>
            <person name="Tyler B.M."/>
            <person name="De Vries R.P."/>
            <person name="Kamoun S."/>
            <person name="Yandell M."/>
            <person name="Tisserat N."/>
            <person name="Buell C.R."/>
        </authorList>
    </citation>
    <scope>NUCLEOTIDE SEQUENCE</scope>
    <source>
        <strain evidence="3">DAOM:BR144</strain>
    </source>
</reference>
<dbReference type="HOGENOM" id="CLU_1566016_0_0_1"/>
<reference evidence="3" key="2">
    <citation type="submission" date="2010-04" db="EMBL/GenBank/DDBJ databases">
        <authorList>
            <person name="Buell R."/>
            <person name="Hamilton J."/>
            <person name="Hostetler J."/>
        </authorList>
    </citation>
    <scope>NUCLEOTIDE SEQUENCE [LARGE SCALE GENOMIC DNA]</scope>
    <source>
        <strain evidence="3">DAOM:BR144</strain>
    </source>
</reference>
<organism evidence="2 3">
    <name type="scientific">Globisporangium ultimum (strain ATCC 200006 / CBS 805.95 / DAOM BR144)</name>
    <name type="common">Pythium ultimum</name>
    <dbReference type="NCBI Taxonomy" id="431595"/>
    <lineage>
        <taxon>Eukaryota</taxon>
        <taxon>Sar</taxon>
        <taxon>Stramenopiles</taxon>
        <taxon>Oomycota</taxon>
        <taxon>Peronosporomycetes</taxon>
        <taxon>Pythiales</taxon>
        <taxon>Pythiaceae</taxon>
        <taxon>Globisporangium</taxon>
    </lineage>
</organism>
<accession>K3X4W2</accession>
<feature type="domain" description="CAAX prenyl protease 2/Lysostaphin resistance protein A-like" evidence="1">
    <location>
        <begin position="23"/>
        <end position="117"/>
    </location>
</feature>
<dbReference type="InterPro" id="IPR003675">
    <property type="entry name" value="Rce1/LyrA-like_dom"/>
</dbReference>
<dbReference type="VEuPathDB" id="FungiDB:PYU1_G012235"/>
<dbReference type="PANTHER" id="PTHR36435:SF1">
    <property type="entry name" value="CAAX AMINO TERMINAL PROTEASE FAMILY PROTEIN"/>
    <property type="match status" value="1"/>
</dbReference>
<keyword evidence="3" id="KW-1185">Reference proteome</keyword>
<protein>
    <recommendedName>
        <fullName evidence="1">CAAX prenyl protease 2/Lysostaphin resistance protein A-like domain-containing protein</fullName>
    </recommendedName>
</protein>
<proteinExistence type="predicted"/>
<evidence type="ECO:0000313" key="2">
    <source>
        <dbReference type="EnsemblProtists" id="PYU1_T012261"/>
    </source>
</evidence>
<reference evidence="2" key="3">
    <citation type="submission" date="2015-02" db="UniProtKB">
        <authorList>
            <consortium name="EnsemblProtists"/>
        </authorList>
    </citation>
    <scope>IDENTIFICATION</scope>
    <source>
        <strain evidence="2">DAOM BR144</strain>
    </source>
</reference>
<dbReference type="EnsemblProtists" id="PYU1_T012261">
    <property type="protein sequence ID" value="PYU1_T012261"/>
    <property type="gene ID" value="PYU1_G012235"/>
</dbReference>
<dbReference type="InParanoid" id="K3X4W2"/>
<dbReference type="PANTHER" id="PTHR36435">
    <property type="entry name" value="SLR1288 PROTEIN"/>
    <property type="match status" value="1"/>
</dbReference>
<name>K3X4W2_GLOUD</name>
<dbReference type="AlphaFoldDB" id="K3X4W2"/>
<dbReference type="EMBL" id="GL376601">
    <property type="status" value="NOT_ANNOTATED_CDS"/>
    <property type="molecule type" value="Genomic_DNA"/>
</dbReference>
<dbReference type="GO" id="GO:0080120">
    <property type="term" value="P:CAAX-box protein maturation"/>
    <property type="evidence" value="ECO:0007669"/>
    <property type="project" value="UniProtKB-ARBA"/>
</dbReference>
<sequence length="171" mass="19079">MFSWEAVAVHITTDNQRVRVFEPLVFAPLREELFFRGLLFSALWNRLRSLRSSVILSNALFAAAHVMNARQLGSVYSASYLVYQVTSAWLVGSLLSLRVAVSDSLLECVLLHAVNNSFALAVSTQVDVDLRDPISLISVTSAVLLYTMAIWLSWKQLAVSKRHLEGKDPTL</sequence>
<dbReference type="GO" id="GO:0004175">
    <property type="term" value="F:endopeptidase activity"/>
    <property type="evidence" value="ECO:0007669"/>
    <property type="project" value="UniProtKB-ARBA"/>
</dbReference>
<evidence type="ECO:0000313" key="3">
    <source>
        <dbReference type="Proteomes" id="UP000019132"/>
    </source>
</evidence>